<evidence type="ECO:0000313" key="12">
    <source>
        <dbReference type="Proteomes" id="UP001523262"/>
    </source>
</evidence>
<dbReference type="Pfam" id="PF00528">
    <property type="entry name" value="BPD_transp_1"/>
    <property type="match status" value="1"/>
</dbReference>
<feature type="domain" description="ABC transmembrane type-1" evidence="10">
    <location>
        <begin position="49"/>
        <end position="255"/>
    </location>
</feature>
<evidence type="ECO:0000256" key="3">
    <source>
        <dbReference type="ARBA" id="ARBA00022448"/>
    </source>
</evidence>
<comment type="subcellular location">
    <subcellularLocation>
        <location evidence="1">Membrane</location>
        <topology evidence="1">Multi-pass membrane protein</topology>
    </subcellularLocation>
</comment>
<dbReference type="InterPro" id="IPR000515">
    <property type="entry name" value="MetI-like"/>
</dbReference>
<dbReference type="CDD" id="cd06261">
    <property type="entry name" value="TM_PBP2"/>
    <property type="match status" value="1"/>
</dbReference>
<dbReference type="Proteomes" id="UP001523262">
    <property type="component" value="Unassembled WGS sequence"/>
</dbReference>
<evidence type="ECO:0000256" key="7">
    <source>
        <dbReference type="ARBA" id="ARBA00023136"/>
    </source>
</evidence>
<organism evidence="11 12">
    <name type="scientific">Neobacillus pocheonensis</name>
    <dbReference type="NCBI Taxonomy" id="363869"/>
    <lineage>
        <taxon>Bacteria</taxon>
        <taxon>Bacillati</taxon>
        <taxon>Bacillota</taxon>
        <taxon>Bacilli</taxon>
        <taxon>Bacillales</taxon>
        <taxon>Bacillaceae</taxon>
        <taxon>Neobacillus</taxon>
    </lineage>
</organism>
<keyword evidence="5 9" id="KW-1133">Transmembrane helix</keyword>
<protein>
    <submittedName>
        <fullName evidence="11">Sulfate ABC transporter permease subunit</fullName>
    </submittedName>
</protein>
<gene>
    <name evidence="11" type="ORF">NDK43_08110</name>
</gene>
<keyword evidence="7 9" id="KW-0472">Membrane</keyword>
<reference evidence="11 12" key="1">
    <citation type="submission" date="2022-06" db="EMBL/GenBank/DDBJ databases">
        <authorList>
            <person name="Jeon C.O."/>
        </authorList>
    </citation>
    <scope>NUCLEOTIDE SEQUENCE [LARGE SCALE GENOMIC DNA]</scope>
    <source>
        <strain evidence="11 12">KCTC 13943</strain>
    </source>
</reference>
<feature type="transmembrane region" description="Helical" evidence="9">
    <location>
        <begin position="87"/>
        <end position="108"/>
    </location>
</feature>
<evidence type="ECO:0000256" key="6">
    <source>
        <dbReference type="ARBA" id="ARBA00023032"/>
    </source>
</evidence>
<evidence type="ECO:0000256" key="2">
    <source>
        <dbReference type="ARBA" id="ARBA00011779"/>
    </source>
</evidence>
<feature type="transmembrane region" description="Helical" evidence="9">
    <location>
        <begin position="51"/>
        <end position="75"/>
    </location>
</feature>
<dbReference type="InterPro" id="IPR005667">
    <property type="entry name" value="Sulph_transpt2"/>
</dbReference>
<comment type="caution">
    <text evidence="11">The sequence shown here is derived from an EMBL/GenBank/DDBJ whole genome shotgun (WGS) entry which is preliminary data.</text>
</comment>
<feature type="transmembrane region" description="Helical" evidence="9">
    <location>
        <begin position="188"/>
        <end position="215"/>
    </location>
</feature>
<evidence type="ECO:0000256" key="1">
    <source>
        <dbReference type="ARBA" id="ARBA00004141"/>
    </source>
</evidence>
<dbReference type="EMBL" id="JAMQCR010000001">
    <property type="protein sequence ID" value="MCM2532360.1"/>
    <property type="molecule type" value="Genomic_DNA"/>
</dbReference>
<keyword evidence="4 9" id="KW-0812">Transmembrane</keyword>
<evidence type="ECO:0000256" key="9">
    <source>
        <dbReference type="SAM" id="Phobius"/>
    </source>
</evidence>
<dbReference type="SUPFAM" id="SSF161098">
    <property type="entry name" value="MetI-like"/>
    <property type="match status" value="1"/>
</dbReference>
<evidence type="ECO:0000259" key="10">
    <source>
        <dbReference type="PROSITE" id="PS50928"/>
    </source>
</evidence>
<dbReference type="Gene3D" id="1.10.3720.10">
    <property type="entry name" value="MetI-like"/>
    <property type="match status" value="1"/>
</dbReference>
<dbReference type="PANTHER" id="PTHR30406">
    <property type="entry name" value="SULFATE TRANSPORT SYSTEM PERMEASE PROTEIN"/>
    <property type="match status" value="1"/>
</dbReference>
<comment type="subunit">
    <text evidence="2">The complex is composed of two ATP-binding proteins (CysA), two transmembrane proteins (CysT and CysW) and a solute-binding protein (CysP).</text>
</comment>
<name>A0ABT0WA71_9BACI</name>
<feature type="transmembrane region" description="Helical" evidence="9">
    <location>
        <begin position="128"/>
        <end position="148"/>
    </location>
</feature>
<proteinExistence type="predicted"/>
<dbReference type="NCBIfam" id="TIGR00969">
    <property type="entry name" value="3a0106s02"/>
    <property type="match status" value="1"/>
</dbReference>
<feature type="transmembrane region" description="Helical" evidence="9">
    <location>
        <begin position="235"/>
        <end position="255"/>
    </location>
</feature>
<sequence>MRRFFISITVLLFFFILILPFSSIVIAAFQKGVGPFFAALTRPEAIHALTESLIIVVNVVLLNTVIGILLSLEIMRGTWISKWLRPIINVIVDLPFSVSPVIGGLMIILLFGPNTILGMFFEQMGVKIVYSLPGMVMATVFVTFPLMIREIVPVLEELGITSEEASATLGAGPLRTFFQVTWPSIRWAVYYGLVLTIARSIGEFGAVLVVSGNIINQTQTATTLVYQDSVDNNIVAANSVALLLGLISITVLLILEWMKKRREDKNHAH</sequence>
<comment type="function">
    <text evidence="8">Part of the ABC transporter complex CysAWTP (TC 3.A.1.6.1) involved in sulfate/thiosulfate import. Probably responsible for the translocation of the substrate across the membrane.</text>
</comment>
<evidence type="ECO:0000256" key="5">
    <source>
        <dbReference type="ARBA" id="ARBA00022989"/>
    </source>
</evidence>
<dbReference type="InterPro" id="IPR035906">
    <property type="entry name" value="MetI-like_sf"/>
</dbReference>
<keyword evidence="6" id="KW-0764">Sulfate transport</keyword>
<dbReference type="PROSITE" id="PS50928">
    <property type="entry name" value="ABC_TM1"/>
    <property type="match status" value="1"/>
</dbReference>
<evidence type="ECO:0000256" key="8">
    <source>
        <dbReference type="ARBA" id="ARBA00025323"/>
    </source>
</evidence>
<evidence type="ECO:0000313" key="11">
    <source>
        <dbReference type="EMBL" id="MCM2532360.1"/>
    </source>
</evidence>
<evidence type="ECO:0000256" key="4">
    <source>
        <dbReference type="ARBA" id="ARBA00022692"/>
    </source>
</evidence>
<accession>A0ABT0WA71</accession>
<dbReference type="PANTHER" id="PTHR30406:SF1">
    <property type="entry name" value="SULFATE TRANSPORT SYSTEM PERMEASE PROTEIN CYSW"/>
    <property type="match status" value="1"/>
</dbReference>
<keyword evidence="12" id="KW-1185">Reference proteome</keyword>
<keyword evidence="3" id="KW-0813">Transport</keyword>